<dbReference type="EMBL" id="BSNK01000001">
    <property type="protein sequence ID" value="GLQ22738.1"/>
    <property type="molecule type" value="Genomic_DNA"/>
</dbReference>
<dbReference type="RefSeq" id="WP_284387418.1">
    <property type="nucleotide sequence ID" value="NZ_BSNK01000001.1"/>
</dbReference>
<dbReference type="InterPro" id="IPR012545">
    <property type="entry name" value="DUF1697"/>
</dbReference>
<protein>
    <recommendedName>
        <fullName evidence="3">DUF1697 domain-containing protein</fullName>
    </recommendedName>
</protein>
<name>A0ABQ5V5J6_9PROT</name>
<keyword evidence="2" id="KW-1185">Reference proteome</keyword>
<dbReference type="Gene3D" id="3.30.70.1280">
    <property type="entry name" value="SP0830-like domains"/>
    <property type="match status" value="1"/>
</dbReference>
<organism evidence="1 2">
    <name type="scientific">Algimonas ampicilliniresistens</name>
    <dbReference type="NCBI Taxonomy" id="1298735"/>
    <lineage>
        <taxon>Bacteria</taxon>
        <taxon>Pseudomonadati</taxon>
        <taxon>Pseudomonadota</taxon>
        <taxon>Alphaproteobacteria</taxon>
        <taxon>Maricaulales</taxon>
        <taxon>Robiginitomaculaceae</taxon>
        <taxon>Algimonas</taxon>
    </lineage>
</organism>
<gene>
    <name evidence="1" type="ORF">GCM10007853_06120</name>
</gene>
<dbReference type="PANTHER" id="PTHR36439:SF1">
    <property type="entry name" value="DUF1697 DOMAIN-CONTAINING PROTEIN"/>
    <property type="match status" value="1"/>
</dbReference>
<proteinExistence type="predicted"/>
<sequence>MTWIALLRGINVGGNNILPMKDLRDLLKGLGLQNVRTYIQSGNAVFESEKTDATQLGLAIADEIEKAFNFRPKILIISKRDLDRAINNNPYPEGTSDPKTLHLFFLSTAAVDTNLSKLKELQKQTERFELIDRVFYLHAPEGIGRSKLAAQVEKNLGVAITARNLRSATKIAELAG</sequence>
<dbReference type="SUPFAM" id="SSF160379">
    <property type="entry name" value="SP0830-like"/>
    <property type="match status" value="1"/>
</dbReference>
<evidence type="ECO:0000313" key="1">
    <source>
        <dbReference type="EMBL" id="GLQ22738.1"/>
    </source>
</evidence>
<accession>A0ABQ5V5J6</accession>
<dbReference type="Pfam" id="PF08002">
    <property type="entry name" value="DUF1697"/>
    <property type="match status" value="1"/>
</dbReference>
<dbReference type="PIRSF" id="PIRSF008502">
    <property type="entry name" value="UCP008502"/>
    <property type="match status" value="1"/>
</dbReference>
<evidence type="ECO:0008006" key="3">
    <source>
        <dbReference type="Google" id="ProtNLM"/>
    </source>
</evidence>
<comment type="caution">
    <text evidence="1">The sequence shown here is derived from an EMBL/GenBank/DDBJ whole genome shotgun (WGS) entry which is preliminary data.</text>
</comment>
<dbReference type="Proteomes" id="UP001161391">
    <property type="component" value="Unassembled WGS sequence"/>
</dbReference>
<evidence type="ECO:0000313" key="2">
    <source>
        <dbReference type="Proteomes" id="UP001161391"/>
    </source>
</evidence>
<reference evidence="1" key="1">
    <citation type="journal article" date="2014" name="Int. J. Syst. Evol. Microbiol.">
        <title>Complete genome of a new Firmicutes species belonging to the dominant human colonic microbiota ('Ruminococcus bicirculans') reveals two chromosomes and a selective capacity to utilize plant glucans.</title>
        <authorList>
            <consortium name="NISC Comparative Sequencing Program"/>
            <person name="Wegmann U."/>
            <person name="Louis P."/>
            <person name="Goesmann A."/>
            <person name="Henrissat B."/>
            <person name="Duncan S.H."/>
            <person name="Flint H.J."/>
        </authorList>
    </citation>
    <scope>NUCLEOTIDE SEQUENCE</scope>
    <source>
        <strain evidence="1">NBRC 108219</strain>
    </source>
</reference>
<reference evidence="1" key="2">
    <citation type="submission" date="2023-01" db="EMBL/GenBank/DDBJ databases">
        <title>Draft genome sequence of Algimonas ampicilliniresistens strain NBRC 108219.</title>
        <authorList>
            <person name="Sun Q."/>
            <person name="Mori K."/>
        </authorList>
    </citation>
    <scope>NUCLEOTIDE SEQUENCE</scope>
    <source>
        <strain evidence="1">NBRC 108219</strain>
    </source>
</reference>
<dbReference type="PANTHER" id="PTHR36439">
    <property type="entry name" value="BLL4334 PROTEIN"/>
    <property type="match status" value="1"/>
</dbReference>